<evidence type="ECO:0000256" key="1">
    <source>
        <dbReference type="SAM" id="Phobius"/>
    </source>
</evidence>
<dbReference type="eggNOG" id="ENOG502ZGCR">
    <property type="taxonomic scope" value="Bacteria"/>
</dbReference>
<reference evidence="2 3" key="1">
    <citation type="submission" date="2012-11" db="EMBL/GenBank/DDBJ databases">
        <title>Genome assembly of Thiorhodococcus sp. AK35.</title>
        <authorList>
            <person name="Nupur N."/>
            <person name="Khatri I."/>
            <person name="Subramanian S."/>
            <person name="Pinnaka A."/>
        </authorList>
    </citation>
    <scope>NUCLEOTIDE SEQUENCE [LARGE SCALE GENOMIC DNA]</scope>
    <source>
        <strain evidence="2 3">AK35</strain>
    </source>
</reference>
<dbReference type="PATRIC" id="fig|1249627.3.peg.1806"/>
<feature type="transmembrane region" description="Helical" evidence="1">
    <location>
        <begin position="39"/>
        <end position="58"/>
    </location>
</feature>
<proteinExistence type="predicted"/>
<comment type="caution">
    <text evidence="2">The sequence shown here is derived from an EMBL/GenBank/DDBJ whole genome shotgun (WGS) entry which is preliminary data.</text>
</comment>
<evidence type="ECO:0000313" key="2">
    <source>
        <dbReference type="EMBL" id="EXJ15614.1"/>
    </source>
</evidence>
<name>W9V858_9GAMM</name>
<dbReference type="Proteomes" id="UP000019460">
    <property type="component" value="Unassembled WGS sequence"/>
</dbReference>
<organism evidence="2 3">
    <name type="scientific">Imhoffiella purpurea</name>
    <dbReference type="NCBI Taxonomy" id="1249627"/>
    <lineage>
        <taxon>Bacteria</taxon>
        <taxon>Pseudomonadati</taxon>
        <taxon>Pseudomonadota</taxon>
        <taxon>Gammaproteobacteria</taxon>
        <taxon>Chromatiales</taxon>
        <taxon>Chromatiaceae</taxon>
        <taxon>Imhoffiella</taxon>
    </lineage>
</organism>
<dbReference type="EMBL" id="AONC01000025">
    <property type="protein sequence ID" value="EXJ15614.1"/>
    <property type="molecule type" value="Genomic_DNA"/>
</dbReference>
<keyword evidence="3" id="KW-1185">Reference proteome</keyword>
<evidence type="ECO:0000313" key="3">
    <source>
        <dbReference type="Proteomes" id="UP000019460"/>
    </source>
</evidence>
<keyword evidence="1" id="KW-1133">Transmembrane helix</keyword>
<dbReference type="AlphaFoldDB" id="W9V858"/>
<feature type="transmembrane region" description="Helical" evidence="1">
    <location>
        <begin position="12"/>
        <end position="33"/>
    </location>
</feature>
<keyword evidence="1" id="KW-0812">Transmembrane</keyword>
<protein>
    <submittedName>
        <fullName evidence="2">Uncharacterized protein</fullName>
    </submittedName>
</protein>
<keyword evidence="1" id="KW-0472">Membrane</keyword>
<dbReference type="RefSeq" id="WP_043752609.1">
    <property type="nucleotide sequence ID" value="NZ_AONC01000025.1"/>
</dbReference>
<accession>W9V858</accession>
<sequence>MKPLTTLFSRRCCGGPVLALSLALVLFGTLFELLAASGLGWVFLAVGAGTLALCMLLGQSRCPRSSGPY</sequence>
<gene>
    <name evidence="2" type="ORF">D779_1356</name>
</gene>